<dbReference type="Proteomes" id="UP000828390">
    <property type="component" value="Unassembled WGS sequence"/>
</dbReference>
<comment type="caution">
    <text evidence="2">The sequence shown here is derived from an EMBL/GenBank/DDBJ whole genome shotgun (WGS) entry which is preliminary data.</text>
</comment>
<dbReference type="EMBL" id="JAIWYP010000011">
    <property type="protein sequence ID" value="KAH3741859.1"/>
    <property type="molecule type" value="Genomic_DNA"/>
</dbReference>
<keyword evidence="1" id="KW-0812">Transmembrane</keyword>
<sequence length="74" mass="8165">MHSKHTIIIIISISIIIIPLTVLVVGGEYETTTHISSDSQVCCVLLGSESASSVQVWYPYSKMDNIWRKPLFGG</sequence>
<evidence type="ECO:0000313" key="2">
    <source>
        <dbReference type="EMBL" id="KAH3741859.1"/>
    </source>
</evidence>
<organism evidence="2 3">
    <name type="scientific">Dreissena polymorpha</name>
    <name type="common">Zebra mussel</name>
    <name type="synonym">Mytilus polymorpha</name>
    <dbReference type="NCBI Taxonomy" id="45954"/>
    <lineage>
        <taxon>Eukaryota</taxon>
        <taxon>Metazoa</taxon>
        <taxon>Spiralia</taxon>
        <taxon>Lophotrochozoa</taxon>
        <taxon>Mollusca</taxon>
        <taxon>Bivalvia</taxon>
        <taxon>Autobranchia</taxon>
        <taxon>Heteroconchia</taxon>
        <taxon>Euheterodonta</taxon>
        <taxon>Imparidentia</taxon>
        <taxon>Neoheterodontei</taxon>
        <taxon>Myida</taxon>
        <taxon>Dreissenoidea</taxon>
        <taxon>Dreissenidae</taxon>
        <taxon>Dreissena</taxon>
    </lineage>
</organism>
<proteinExistence type="predicted"/>
<keyword evidence="1" id="KW-0472">Membrane</keyword>
<keyword evidence="1" id="KW-1133">Transmembrane helix</keyword>
<reference evidence="2" key="1">
    <citation type="journal article" date="2019" name="bioRxiv">
        <title>The Genome of the Zebra Mussel, Dreissena polymorpha: A Resource for Invasive Species Research.</title>
        <authorList>
            <person name="McCartney M.A."/>
            <person name="Auch B."/>
            <person name="Kono T."/>
            <person name="Mallez S."/>
            <person name="Zhang Y."/>
            <person name="Obille A."/>
            <person name="Becker A."/>
            <person name="Abrahante J.E."/>
            <person name="Garbe J."/>
            <person name="Badalamenti J.P."/>
            <person name="Herman A."/>
            <person name="Mangelson H."/>
            <person name="Liachko I."/>
            <person name="Sullivan S."/>
            <person name="Sone E.D."/>
            <person name="Koren S."/>
            <person name="Silverstein K.A.T."/>
            <person name="Beckman K.B."/>
            <person name="Gohl D.M."/>
        </authorList>
    </citation>
    <scope>NUCLEOTIDE SEQUENCE</scope>
    <source>
        <strain evidence="2">Duluth1</strain>
        <tissue evidence="2">Whole animal</tissue>
    </source>
</reference>
<dbReference type="AlphaFoldDB" id="A0A9D4DBW3"/>
<feature type="transmembrane region" description="Helical" evidence="1">
    <location>
        <begin position="7"/>
        <end position="27"/>
    </location>
</feature>
<evidence type="ECO:0000313" key="3">
    <source>
        <dbReference type="Proteomes" id="UP000828390"/>
    </source>
</evidence>
<protein>
    <submittedName>
        <fullName evidence="2">Uncharacterized protein</fullName>
    </submittedName>
</protein>
<gene>
    <name evidence="2" type="ORF">DPMN_048589</name>
</gene>
<name>A0A9D4DBW3_DREPO</name>
<accession>A0A9D4DBW3</accession>
<keyword evidence="3" id="KW-1185">Reference proteome</keyword>
<evidence type="ECO:0000256" key="1">
    <source>
        <dbReference type="SAM" id="Phobius"/>
    </source>
</evidence>
<reference evidence="2" key="2">
    <citation type="submission" date="2020-11" db="EMBL/GenBank/DDBJ databases">
        <authorList>
            <person name="McCartney M.A."/>
            <person name="Auch B."/>
            <person name="Kono T."/>
            <person name="Mallez S."/>
            <person name="Becker A."/>
            <person name="Gohl D.M."/>
            <person name="Silverstein K.A.T."/>
            <person name="Koren S."/>
            <person name="Bechman K.B."/>
            <person name="Herman A."/>
            <person name="Abrahante J.E."/>
            <person name="Garbe J."/>
        </authorList>
    </citation>
    <scope>NUCLEOTIDE SEQUENCE</scope>
    <source>
        <strain evidence="2">Duluth1</strain>
        <tissue evidence="2">Whole animal</tissue>
    </source>
</reference>